<gene>
    <name evidence="1" type="ORF">RHMOL_Rhmol01G0015600</name>
</gene>
<proteinExistence type="predicted"/>
<name>A0ACC0Q085_RHOML</name>
<reference evidence="1" key="1">
    <citation type="submission" date="2022-02" db="EMBL/GenBank/DDBJ databases">
        <title>Plant Genome Project.</title>
        <authorList>
            <person name="Zhang R.-G."/>
        </authorList>
    </citation>
    <scope>NUCLEOTIDE SEQUENCE</scope>
    <source>
        <strain evidence="1">AT1</strain>
    </source>
</reference>
<comment type="caution">
    <text evidence="1">The sequence shown here is derived from an EMBL/GenBank/DDBJ whole genome shotgun (WGS) entry which is preliminary data.</text>
</comment>
<dbReference type="EMBL" id="CM046388">
    <property type="protein sequence ID" value="KAI8570203.1"/>
    <property type="molecule type" value="Genomic_DNA"/>
</dbReference>
<keyword evidence="2" id="KW-1185">Reference proteome</keyword>
<evidence type="ECO:0000313" key="1">
    <source>
        <dbReference type="EMBL" id="KAI8570203.1"/>
    </source>
</evidence>
<protein>
    <submittedName>
        <fullName evidence="1">Uncharacterized protein</fullName>
    </submittedName>
</protein>
<sequence>MRCPQRRNMRNARGAKPTLDQHALHPVNARSSSKRNQRTQKRLPLPRPKTAGASPP</sequence>
<evidence type="ECO:0000313" key="2">
    <source>
        <dbReference type="Proteomes" id="UP001062846"/>
    </source>
</evidence>
<accession>A0ACC0Q085</accession>
<organism evidence="1 2">
    <name type="scientific">Rhododendron molle</name>
    <name type="common">Chinese azalea</name>
    <name type="synonym">Azalea mollis</name>
    <dbReference type="NCBI Taxonomy" id="49168"/>
    <lineage>
        <taxon>Eukaryota</taxon>
        <taxon>Viridiplantae</taxon>
        <taxon>Streptophyta</taxon>
        <taxon>Embryophyta</taxon>
        <taxon>Tracheophyta</taxon>
        <taxon>Spermatophyta</taxon>
        <taxon>Magnoliopsida</taxon>
        <taxon>eudicotyledons</taxon>
        <taxon>Gunneridae</taxon>
        <taxon>Pentapetalae</taxon>
        <taxon>asterids</taxon>
        <taxon>Ericales</taxon>
        <taxon>Ericaceae</taxon>
        <taxon>Ericoideae</taxon>
        <taxon>Rhodoreae</taxon>
        <taxon>Rhododendron</taxon>
    </lineage>
</organism>
<dbReference type="Proteomes" id="UP001062846">
    <property type="component" value="Chromosome 1"/>
</dbReference>